<evidence type="ECO:0000313" key="1">
    <source>
        <dbReference type="EMBL" id="CAB3834220.1"/>
    </source>
</evidence>
<reference evidence="1 2" key="1">
    <citation type="submission" date="2020-04" db="EMBL/GenBank/DDBJ databases">
        <authorList>
            <person name="De Canck E."/>
        </authorList>
    </citation>
    <scope>NUCLEOTIDE SEQUENCE [LARGE SCALE GENOMIC DNA]</scope>
    <source>
        <strain evidence="1 2">LMG 26858</strain>
    </source>
</reference>
<accession>A0A6S7DRG7</accession>
<dbReference type="Pfam" id="PF10076">
    <property type="entry name" value="Phage_Mu_Gp48"/>
    <property type="match status" value="1"/>
</dbReference>
<keyword evidence="2" id="KW-1185">Reference proteome</keyword>
<sequence length="192" mass="21641">MRYAELLLCLLPPVSYSPAGENIRDEIRAEANALERVEAGARQALASISPISAVDTLPDWERVCGLSASNGMNRQQRLDAVLAKLQELGGLSIPYFKSLARRLGYEIEITEFEPFYLDYSHLDRDVLYLDDVIWIWQVSVKSGLVRSLPFTLDSSSVDESLLAFADAIIEAYFRELKPAHTYVTFEYLEQSA</sequence>
<name>A0A6S7DRG7_9BURK</name>
<evidence type="ECO:0000313" key="2">
    <source>
        <dbReference type="Proteomes" id="UP000494117"/>
    </source>
</evidence>
<organism evidence="1 2">
    <name type="scientific">Achromobacter anxifer</name>
    <dbReference type="NCBI Taxonomy" id="1287737"/>
    <lineage>
        <taxon>Bacteria</taxon>
        <taxon>Pseudomonadati</taxon>
        <taxon>Pseudomonadota</taxon>
        <taxon>Betaproteobacteria</taxon>
        <taxon>Burkholderiales</taxon>
        <taxon>Alcaligenaceae</taxon>
        <taxon>Achromobacter</taxon>
    </lineage>
</organism>
<dbReference type="RefSeq" id="WP_175205745.1">
    <property type="nucleotide sequence ID" value="NZ_CADILG010000004.1"/>
</dbReference>
<dbReference type="InterPro" id="IPR018755">
    <property type="entry name" value="Phage_Mu_Gp48"/>
</dbReference>
<proteinExistence type="predicted"/>
<gene>
    <name evidence="1" type="ORF">LMG26858_00852</name>
</gene>
<dbReference type="AlphaFoldDB" id="A0A6S7DRG7"/>
<dbReference type="Proteomes" id="UP000494117">
    <property type="component" value="Unassembled WGS sequence"/>
</dbReference>
<evidence type="ECO:0008006" key="3">
    <source>
        <dbReference type="Google" id="ProtNLM"/>
    </source>
</evidence>
<protein>
    <recommendedName>
        <fullName evidence="3">Phage tail protein</fullName>
    </recommendedName>
</protein>
<dbReference type="EMBL" id="CADILG010000004">
    <property type="protein sequence ID" value="CAB3834220.1"/>
    <property type="molecule type" value="Genomic_DNA"/>
</dbReference>